<keyword evidence="8" id="KW-0539">Nucleus</keyword>
<feature type="region of interest" description="Disordered" evidence="9">
    <location>
        <begin position="630"/>
        <end position="675"/>
    </location>
</feature>
<dbReference type="Proteomes" id="UP001626550">
    <property type="component" value="Unassembled WGS sequence"/>
</dbReference>
<keyword evidence="5" id="KW-0238">DNA-binding</keyword>
<feature type="compositionally biased region" description="Basic and acidic residues" evidence="9">
    <location>
        <begin position="329"/>
        <end position="345"/>
    </location>
</feature>
<feature type="compositionally biased region" description="Polar residues" evidence="9">
    <location>
        <begin position="311"/>
        <end position="328"/>
    </location>
</feature>
<dbReference type="GO" id="GO:0003677">
    <property type="term" value="F:DNA binding"/>
    <property type="evidence" value="ECO:0007669"/>
    <property type="project" value="UniProtKB-KW"/>
</dbReference>
<dbReference type="EMBL" id="JBJKFK010000084">
    <property type="protein sequence ID" value="KAL3320003.1"/>
    <property type="molecule type" value="Genomic_DNA"/>
</dbReference>
<evidence type="ECO:0000256" key="9">
    <source>
        <dbReference type="SAM" id="MobiDB-lite"/>
    </source>
</evidence>
<feature type="domain" description="Cysteine/serine-rich nuclear protein N-terminal" evidence="10">
    <location>
        <begin position="25"/>
        <end position="130"/>
    </location>
</feature>
<dbReference type="PANTHER" id="PTHR13580:SF10">
    <property type="entry name" value="CYSTEINE_SERINE-RICH NUCLEAR PROTEIN 1"/>
    <property type="match status" value="1"/>
</dbReference>
<comment type="subcellular location">
    <subcellularLocation>
        <location evidence="1">Nucleus</location>
    </subcellularLocation>
</comment>
<protein>
    <submittedName>
        <fullName evidence="11">Cysteine-serine-rich nuclear protein</fullName>
    </submittedName>
</protein>
<evidence type="ECO:0000256" key="5">
    <source>
        <dbReference type="ARBA" id="ARBA00023125"/>
    </source>
</evidence>
<dbReference type="GO" id="GO:0006915">
    <property type="term" value="P:apoptotic process"/>
    <property type="evidence" value="ECO:0007669"/>
    <property type="project" value="UniProtKB-KW"/>
</dbReference>
<feature type="region of interest" description="Disordered" evidence="9">
    <location>
        <begin position="534"/>
        <end position="559"/>
    </location>
</feature>
<sequence>MDDESLENSMSMSSGGRLVDRVSHEKIEPLTPQARIRLLKSVGAKVLDESERISLNAIRQSRTRVGCKCAPRNCLPSKCPCALNGIPCQMDHAAFPCSCRRANCFNHYGRVEFSEARVKMHANHVLSRINCPSLSAEPTSFLTTNGFHHHDESARDAHVFDPINSNDKGACILCLQQHQSTQNLVEFPPKSSLAQYPDQLTLDIDSSTINLTPQRQTTITVKYVQKLTQQSGTPIVCARNALTSAPIVQAKTRCGPITQLLANHFASIQKQQQEAGYVPVSPQLANGGCRVISTTSLHRLSLRKRRIEKTPVSSPTKTSKPFISSSLMRSHDTTSNSKRDNELAPKKGCQVWPPPDALIDDEGYPMTMDDYLDDSQLIDNFNRLQLRIKDHLKAMRTGINVPLPPSAENRLAQTQGKLSAKSRLESRMSNCVAETCKNVGLPLFPIIGPGMCQATSYDQLTSKYLGLRSPSALTCPTLPSSPKQPQLSSCCKAKKKLKSPPQSSCDQDVNLSRIYALGAGLTRQICSKSNSEKEKGESCKASSSTSSGCESTPENGENSDLSAALTAELLPWYNDQLTTLAHGLTSHYGMSEQPMIYNGRTLRTEAQVSALLRAFFQAGLVMGRVHALRKMRGDESSRTSTPVLESKAPVEPKNTAPASATKKQTSKAKKGKGKK</sequence>
<evidence type="ECO:0000313" key="12">
    <source>
        <dbReference type="Proteomes" id="UP001626550"/>
    </source>
</evidence>
<evidence type="ECO:0000313" key="11">
    <source>
        <dbReference type="EMBL" id="KAL3320003.1"/>
    </source>
</evidence>
<dbReference type="Pfam" id="PF16019">
    <property type="entry name" value="CSRNP_N"/>
    <property type="match status" value="1"/>
</dbReference>
<accession>A0ABD2QKD7</accession>
<feature type="region of interest" description="Disordered" evidence="9">
    <location>
        <begin position="306"/>
        <end position="355"/>
    </location>
</feature>
<dbReference type="InterPro" id="IPR023260">
    <property type="entry name" value="Cys/Ser-rich_nuc_prot"/>
</dbReference>
<keyword evidence="3" id="KW-0053">Apoptosis</keyword>
<gene>
    <name evidence="11" type="primary">CSRNP2_1</name>
    <name evidence="11" type="ORF">Ciccas_001330</name>
</gene>
<dbReference type="PANTHER" id="PTHR13580">
    <property type="entry name" value="TGF-BETA INDUCED APOPTOSIS PROTEIN"/>
    <property type="match status" value="1"/>
</dbReference>
<feature type="compositionally biased region" description="Basic residues" evidence="9">
    <location>
        <begin position="664"/>
        <end position="675"/>
    </location>
</feature>
<evidence type="ECO:0000256" key="7">
    <source>
        <dbReference type="ARBA" id="ARBA00023163"/>
    </source>
</evidence>
<evidence type="ECO:0000256" key="8">
    <source>
        <dbReference type="ARBA" id="ARBA00023242"/>
    </source>
</evidence>
<keyword evidence="12" id="KW-1185">Reference proteome</keyword>
<evidence type="ECO:0000256" key="3">
    <source>
        <dbReference type="ARBA" id="ARBA00022703"/>
    </source>
</evidence>
<evidence type="ECO:0000256" key="1">
    <source>
        <dbReference type="ARBA" id="ARBA00004123"/>
    </source>
</evidence>
<proteinExistence type="inferred from homology"/>
<evidence type="ECO:0000256" key="6">
    <source>
        <dbReference type="ARBA" id="ARBA00023159"/>
    </source>
</evidence>
<dbReference type="AlphaFoldDB" id="A0ABD2QKD7"/>
<organism evidence="11 12">
    <name type="scientific">Cichlidogyrus casuarinus</name>
    <dbReference type="NCBI Taxonomy" id="1844966"/>
    <lineage>
        <taxon>Eukaryota</taxon>
        <taxon>Metazoa</taxon>
        <taxon>Spiralia</taxon>
        <taxon>Lophotrochozoa</taxon>
        <taxon>Platyhelminthes</taxon>
        <taxon>Monogenea</taxon>
        <taxon>Monopisthocotylea</taxon>
        <taxon>Dactylogyridea</taxon>
        <taxon>Ancyrocephalidae</taxon>
        <taxon>Cichlidogyrus</taxon>
    </lineage>
</organism>
<feature type="compositionally biased region" description="Low complexity" evidence="9">
    <location>
        <begin position="539"/>
        <end position="552"/>
    </location>
</feature>
<evidence type="ECO:0000256" key="2">
    <source>
        <dbReference type="ARBA" id="ARBA00008548"/>
    </source>
</evidence>
<name>A0ABD2QKD7_9PLAT</name>
<comment type="caution">
    <text evidence="11">The sequence shown here is derived from an EMBL/GenBank/DDBJ whole genome shotgun (WGS) entry which is preliminary data.</text>
</comment>
<evidence type="ECO:0000259" key="10">
    <source>
        <dbReference type="Pfam" id="PF16019"/>
    </source>
</evidence>
<reference evidence="11 12" key="1">
    <citation type="submission" date="2024-11" db="EMBL/GenBank/DDBJ databases">
        <title>Adaptive evolution of stress response genes in parasites aligns with host niche diversity.</title>
        <authorList>
            <person name="Hahn C."/>
            <person name="Resl P."/>
        </authorList>
    </citation>
    <scope>NUCLEOTIDE SEQUENCE [LARGE SCALE GENOMIC DNA]</scope>
    <source>
        <strain evidence="11">EGGRZ-B1_66</strain>
        <tissue evidence="11">Body</tissue>
    </source>
</reference>
<keyword evidence="6" id="KW-0010">Activator</keyword>
<dbReference type="GO" id="GO:0005634">
    <property type="term" value="C:nucleus"/>
    <property type="evidence" value="ECO:0007669"/>
    <property type="project" value="UniProtKB-SubCell"/>
</dbReference>
<keyword evidence="7" id="KW-0804">Transcription</keyword>
<evidence type="ECO:0000256" key="4">
    <source>
        <dbReference type="ARBA" id="ARBA00023015"/>
    </source>
</evidence>
<dbReference type="InterPro" id="IPR031972">
    <property type="entry name" value="CSRNP_N"/>
</dbReference>
<comment type="similarity">
    <text evidence="2">Belongs to the AXUD1 family.</text>
</comment>
<dbReference type="PRINTS" id="PR02031">
    <property type="entry name" value="CYSSERRICHNP"/>
</dbReference>
<keyword evidence="4" id="KW-0805">Transcription regulation</keyword>